<reference evidence="3" key="1">
    <citation type="submission" date="2023-03" db="EMBL/GenBank/DDBJ databases">
        <title>Massive genome expansion in bonnet fungi (Mycena s.s.) driven by repeated elements and novel gene families across ecological guilds.</title>
        <authorList>
            <consortium name="Lawrence Berkeley National Laboratory"/>
            <person name="Harder C.B."/>
            <person name="Miyauchi S."/>
            <person name="Viragh M."/>
            <person name="Kuo A."/>
            <person name="Thoen E."/>
            <person name="Andreopoulos B."/>
            <person name="Lu D."/>
            <person name="Skrede I."/>
            <person name="Drula E."/>
            <person name="Henrissat B."/>
            <person name="Morin E."/>
            <person name="Kohler A."/>
            <person name="Barry K."/>
            <person name="LaButti K."/>
            <person name="Morin E."/>
            <person name="Salamov A."/>
            <person name="Lipzen A."/>
            <person name="Mereny Z."/>
            <person name="Hegedus B."/>
            <person name="Baldrian P."/>
            <person name="Stursova M."/>
            <person name="Weitz H."/>
            <person name="Taylor A."/>
            <person name="Grigoriev I.V."/>
            <person name="Nagy L.G."/>
            <person name="Martin F."/>
            <person name="Kauserud H."/>
        </authorList>
    </citation>
    <scope>NUCLEOTIDE SEQUENCE</scope>
    <source>
        <strain evidence="3">CBHHK200</strain>
    </source>
</reference>
<dbReference type="EMBL" id="JARJCM010000319">
    <property type="protein sequence ID" value="KAJ7018853.1"/>
    <property type="molecule type" value="Genomic_DNA"/>
</dbReference>
<gene>
    <name evidence="4" type="ORF">C8F04DRAFT_1192234</name>
    <name evidence="2" type="ORF">C8F04DRAFT_1198401</name>
    <name evidence="3" type="ORF">C8F04DRAFT_1198411</name>
</gene>
<feature type="region of interest" description="Disordered" evidence="1">
    <location>
        <begin position="183"/>
        <end position="244"/>
    </location>
</feature>
<dbReference type="EMBL" id="JARJCM010000319">
    <property type="protein sequence ID" value="KAJ7018843.1"/>
    <property type="molecule type" value="Genomic_DNA"/>
</dbReference>
<feature type="compositionally biased region" description="Acidic residues" evidence="1">
    <location>
        <begin position="234"/>
        <end position="244"/>
    </location>
</feature>
<evidence type="ECO:0000256" key="1">
    <source>
        <dbReference type="SAM" id="MobiDB-lite"/>
    </source>
</evidence>
<evidence type="ECO:0000313" key="5">
    <source>
        <dbReference type="Proteomes" id="UP001218188"/>
    </source>
</evidence>
<keyword evidence="5" id="KW-1185">Reference proteome</keyword>
<dbReference type="Proteomes" id="UP001218188">
    <property type="component" value="Unassembled WGS sequence"/>
</dbReference>
<proteinExistence type="predicted"/>
<evidence type="ECO:0000313" key="2">
    <source>
        <dbReference type="EMBL" id="KAJ7018843.1"/>
    </source>
</evidence>
<feature type="compositionally biased region" description="Basic residues" evidence="1">
    <location>
        <begin position="195"/>
        <end position="209"/>
    </location>
</feature>
<organism evidence="3 5">
    <name type="scientific">Mycena alexandri</name>
    <dbReference type="NCBI Taxonomy" id="1745969"/>
    <lineage>
        <taxon>Eukaryota</taxon>
        <taxon>Fungi</taxon>
        <taxon>Dikarya</taxon>
        <taxon>Basidiomycota</taxon>
        <taxon>Agaricomycotina</taxon>
        <taxon>Agaricomycetes</taxon>
        <taxon>Agaricomycetidae</taxon>
        <taxon>Agaricales</taxon>
        <taxon>Marasmiineae</taxon>
        <taxon>Mycenaceae</taxon>
        <taxon>Mycena</taxon>
    </lineage>
</organism>
<feature type="region of interest" description="Disordered" evidence="1">
    <location>
        <begin position="1"/>
        <end position="28"/>
    </location>
</feature>
<dbReference type="EMBL" id="JARJCM010000167">
    <property type="protein sequence ID" value="KAJ7024556.1"/>
    <property type="molecule type" value="Genomic_DNA"/>
</dbReference>
<name>A0AAD6S0N3_9AGAR</name>
<evidence type="ECO:0000313" key="3">
    <source>
        <dbReference type="EMBL" id="KAJ7018853.1"/>
    </source>
</evidence>
<evidence type="ECO:0000313" key="4">
    <source>
        <dbReference type="EMBL" id="KAJ7024556.1"/>
    </source>
</evidence>
<sequence length="244" mass="28367">MNTPNPKKSKGEPPRRSTRGHQDPSNIAQAVRHNPQCTKWWEFSVTPVDAAVRHSYFLHLDRHHHADLSCCSGLHLHPHRVLPHVRIRMPHSAAASLTRPPLVSRQLKKQEQREKTRARMARYRQKMKELPDPEKEEVLRRARAARAKYREKNRTRLLDAAKGKRRAEFELKHGVKAYEARLEAQRQRQLEAHERPRRRSRVRSTKKPKPPPSSPTTPRARRQSNADLIGAIDDGVDSDDFDSH</sequence>
<feature type="compositionally biased region" description="Basic and acidic residues" evidence="1">
    <location>
        <begin position="183"/>
        <end position="194"/>
    </location>
</feature>
<accession>A0AAD6S0N3</accession>
<dbReference type="AlphaFoldDB" id="A0AAD6S0N3"/>
<comment type="caution">
    <text evidence="3">The sequence shown here is derived from an EMBL/GenBank/DDBJ whole genome shotgun (WGS) entry which is preliminary data.</text>
</comment>
<protein>
    <submittedName>
        <fullName evidence="3">Uncharacterized protein</fullName>
    </submittedName>
</protein>